<dbReference type="Pfam" id="PF00271">
    <property type="entry name" value="Helicase_C"/>
    <property type="match status" value="1"/>
</dbReference>
<keyword evidence="10" id="KW-0509">mRNA transport</keyword>
<evidence type="ECO:0000256" key="22">
    <source>
        <dbReference type="ARBA" id="ARBA00047984"/>
    </source>
</evidence>
<dbReference type="InterPro" id="IPR001650">
    <property type="entry name" value="Helicase_C-like"/>
</dbReference>
<dbReference type="HAMAP" id="MF_00956">
    <property type="entry name" value="GDP_fucose_synth"/>
    <property type="match status" value="1"/>
</dbReference>
<dbReference type="Gene3D" id="3.40.50.300">
    <property type="entry name" value="P-loop containing nucleotide triphosphate hydrolases"/>
    <property type="match status" value="2"/>
</dbReference>
<dbReference type="FunFam" id="3.40.50.300:FF:000111">
    <property type="entry name" value="DEAD-box ATP-dependent RNA helicase"/>
    <property type="match status" value="1"/>
</dbReference>
<keyword evidence="15" id="KW-0508">mRNA splicing</keyword>
<dbReference type="PANTHER" id="PTHR43238:SF1">
    <property type="entry name" value="GDP-L-FUCOSE SYNTHASE"/>
    <property type="match status" value="1"/>
</dbReference>
<evidence type="ECO:0000256" key="24">
    <source>
        <dbReference type="SAM" id="MobiDB-lite"/>
    </source>
</evidence>
<feature type="region of interest" description="Disordered" evidence="24">
    <location>
        <begin position="342"/>
        <end position="363"/>
    </location>
</feature>
<dbReference type="InterPro" id="IPR001509">
    <property type="entry name" value="Epimerase_deHydtase"/>
</dbReference>
<dbReference type="UniPathway" id="UPA00128">
    <property type="reaction ID" value="UER00191"/>
</dbReference>
<dbReference type="InterPro" id="IPR027417">
    <property type="entry name" value="P-loop_NTPase"/>
</dbReference>
<evidence type="ECO:0000256" key="2">
    <source>
        <dbReference type="ARBA" id="ARBA00004883"/>
    </source>
</evidence>
<dbReference type="FunFam" id="3.40.50.300:FF:000168">
    <property type="entry name" value="DEAD-box ATP-dependent RNA helicase 56-like"/>
    <property type="match status" value="1"/>
</dbReference>
<evidence type="ECO:0000256" key="21">
    <source>
        <dbReference type="ARBA" id="ARBA00040402"/>
    </source>
</evidence>
<dbReference type="CDD" id="cd17950">
    <property type="entry name" value="DEADc_DDX39"/>
    <property type="match status" value="1"/>
</dbReference>
<keyword evidence="6" id="KW-0507">mRNA processing</keyword>
<evidence type="ECO:0000256" key="20">
    <source>
        <dbReference type="ARBA" id="ARBA00040177"/>
    </source>
</evidence>
<comment type="similarity">
    <text evidence="3">Belongs to the NAD(P)-dependent epimerase/dehydratase family. Fucose synthase subfamily.</text>
</comment>
<keyword evidence="16" id="KW-0413">Isomerase</keyword>
<evidence type="ECO:0000256" key="1">
    <source>
        <dbReference type="ARBA" id="ARBA00004123"/>
    </source>
</evidence>
<keyword evidence="8 28" id="KW-0378">Hydrolase</keyword>
<feature type="domain" description="Helicase ATP-binding" evidence="25">
    <location>
        <begin position="404"/>
        <end position="579"/>
    </location>
</feature>
<dbReference type="PROSITE" id="PS51195">
    <property type="entry name" value="Q_MOTIF"/>
    <property type="match status" value="1"/>
</dbReference>
<dbReference type="GO" id="GO:0003724">
    <property type="term" value="F:RNA helicase activity"/>
    <property type="evidence" value="ECO:0007669"/>
    <property type="project" value="UniProtKB-EC"/>
</dbReference>
<feature type="short sequence motif" description="Q motif" evidence="23">
    <location>
        <begin position="373"/>
        <end position="401"/>
    </location>
</feature>
<dbReference type="EMBL" id="SPRO01000001">
    <property type="protein sequence ID" value="TIC34673.1"/>
    <property type="molecule type" value="Genomic_DNA"/>
</dbReference>
<evidence type="ECO:0000256" key="4">
    <source>
        <dbReference type="ARBA" id="ARBA00012371"/>
    </source>
</evidence>
<dbReference type="InterPro" id="IPR014014">
    <property type="entry name" value="RNA_helicase_DEAD_Q_motif"/>
</dbReference>
<dbReference type="PANTHER" id="PTHR43238">
    <property type="entry name" value="GDP-L-FUCOSE SYNTHASE"/>
    <property type="match status" value="1"/>
</dbReference>
<comment type="subcellular location">
    <subcellularLocation>
        <location evidence="1">Nucleus</location>
    </subcellularLocation>
</comment>
<evidence type="ECO:0000259" key="25">
    <source>
        <dbReference type="PROSITE" id="PS51192"/>
    </source>
</evidence>
<dbReference type="CDD" id="cd18787">
    <property type="entry name" value="SF2_C_DEAD"/>
    <property type="match status" value="1"/>
</dbReference>
<dbReference type="GO" id="GO:0016787">
    <property type="term" value="F:hydrolase activity"/>
    <property type="evidence" value="ECO:0007669"/>
    <property type="project" value="UniProtKB-KW"/>
</dbReference>
<comment type="similarity">
    <text evidence="19">Belongs to the DEAD box helicase family. DECD subfamily.</text>
</comment>
<accession>A0A4V4MPG4</accession>
<evidence type="ECO:0000256" key="11">
    <source>
        <dbReference type="ARBA" id="ARBA00022840"/>
    </source>
</evidence>
<evidence type="ECO:0000256" key="5">
    <source>
        <dbReference type="ARBA" id="ARBA00012552"/>
    </source>
</evidence>
<dbReference type="Gene3D" id="3.40.50.720">
    <property type="entry name" value="NAD(P)-binding Rossmann-like Domain"/>
    <property type="match status" value="1"/>
</dbReference>
<evidence type="ECO:0000256" key="9">
    <source>
        <dbReference type="ARBA" id="ARBA00022806"/>
    </source>
</evidence>
<evidence type="ECO:0000256" key="7">
    <source>
        <dbReference type="ARBA" id="ARBA00022741"/>
    </source>
</evidence>
<dbReference type="Proteomes" id="UP000305647">
    <property type="component" value="Unassembled WGS sequence"/>
</dbReference>
<dbReference type="CDD" id="cd05239">
    <property type="entry name" value="GDP_FS_SDR_e"/>
    <property type="match status" value="1"/>
</dbReference>
<dbReference type="PROSITE" id="PS51194">
    <property type="entry name" value="HELICASE_CTER"/>
    <property type="match status" value="1"/>
</dbReference>
<dbReference type="SMART" id="SM00490">
    <property type="entry name" value="HELICc"/>
    <property type="match status" value="1"/>
</dbReference>
<dbReference type="SUPFAM" id="SSF51735">
    <property type="entry name" value="NAD(P)-binding Rossmann-fold domains"/>
    <property type="match status" value="1"/>
</dbReference>
<protein>
    <recommendedName>
        <fullName evidence="20">ATP-dependent RNA helicase SUB2</fullName>
        <ecNumber evidence="4">1.1.1.271</ecNumber>
        <ecNumber evidence="5">3.6.4.13</ecNumber>
    </recommendedName>
    <alternativeName>
        <fullName evidence="21">ATP-dependent RNA helicase sub2</fullName>
    </alternativeName>
</protein>
<evidence type="ECO:0000256" key="8">
    <source>
        <dbReference type="ARBA" id="ARBA00022801"/>
    </source>
</evidence>
<keyword evidence="14" id="KW-0560">Oxidoreductase</keyword>
<keyword evidence="11" id="KW-0067">ATP-binding</keyword>
<feature type="domain" description="DEAD-box RNA helicase Q" evidence="27">
    <location>
        <begin position="373"/>
        <end position="401"/>
    </location>
</feature>
<dbReference type="InterPro" id="IPR028614">
    <property type="entry name" value="GDP_fucose/colitose_synth"/>
</dbReference>
<dbReference type="InterPro" id="IPR014001">
    <property type="entry name" value="Helicase_ATP-bd"/>
</dbReference>
<dbReference type="GO" id="GO:0042351">
    <property type="term" value="P:'de novo' GDP-L-fucose biosynthetic process"/>
    <property type="evidence" value="ECO:0007669"/>
    <property type="project" value="UniProtKB-UniPathway"/>
</dbReference>
<evidence type="ECO:0000313" key="29">
    <source>
        <dbReference type="Proteomes" id="UP000305647"/>
    </source>
</evidence>
<evidence type="ECO:0000256" key="19">
    <source>
        <dbReference type="ARBA" id="ARBA00038213"/>
    </source>
</evidence>
<sequence length="756" mass="86089">MSQNVVLITGGTGLVGKALEWVIQNESVDSRFGRKEGEEWVFLSSSDGDLRNTSDENRNYEDTKRIFQKYKPTFVIHLAAKVGGLFANMKFKLDFLRDNMHINDNVLHASYEFNTSIKVKKLISCLSTCVFPDKVEYPLIEDVIHNGPPHQSNFGYAHGKRLIDVQNHAYNDQFGCMFTSAIPTNIFGPNDNFHLEFSHVIPGLIHKCYLAKKENKPFVVMGTGKPLRQFIYSRDLAKLFIWQLREYDSIEPIILSVGEDEEVSIKQVSDAIVEALQFDGEYTFDTTKSDGQYRKPASNNKLLTNIEYPSFRRPSLTDNQLEIKNLYAYRADNEDLIDYEEEEVAPQQQQQQQPTEQADAKDKKGSYVGIHSTGFRDFLLKPELLRAISDLGFEHPSEVQQECIPQAILGMDVVCQAKSGMGKTAVFVLASLQQVEPVDGEVSVIVLCHTRELAYQIKNEYGRFSKYVPNIRTSVFFGGVPITTDQETLKNKEKCPHVIVGTPGRINALVRDGSLKGSAIKHFVLDECDKMLEQLDMRRDVQEIFKVTPHHKQVMMFSATLSKEVRPVCKKFMQSPLEIYVDDETKLTLHGLQQHYVKLSESAKNRKLNDLLDSLDFNQVVIFVKSTLRANELDKLLRECNFPSICIHSRMSQEERIARYTKFKQFETRILVATDIFGRGIDVERVNIVINYDTPTDADSYLHRVGRAGRFGTKGLAITFVSQDEDDEVLKAIQSRFEVAIPELPETLEASTYMTS</sequence>
<dbReference type="EC" id="1.1.1.271" evidence="4"/>
<dbReference type="GO" id="GO:0005681">
    <property type="term" value="C:spliceosomal complex"/>
    <property type="evidence" value="ECO:0007669"/>
    <property type="project" value="UniProtKB-KW"/>
</dbReference>
<keyword evidence="6" id="KW-0747">Spliceosome</keyword>
<dbReference type="InterPro" id="IPR036291">
    <property type="entry name" value="NAD(P)-bd_dom_sf"/>
</dbReference>
<dbReference type="EC" id="3.6.4.13" evidence="5"/>
<feature type="domain" description="Helicase C-terminal" evidence="26">
    <location>
        <begin position="591"/>
        <end position="752"/>
    </location>
</feature>
<evidence type="ECO:0000256" key="18">
    <source>
        <dbReference type="ARBA" id="ARBA00037698"/>
    </source>
</evidence>
<evidence type="ECO:0000259" key="27">
    <source>
        <dbReference type="PROSITE" id="PS51195"/>
    </source>
</evidence>
<evidence type="ECO:0000313" key="28">
    <source>
        <dbReference type="EMBL" id="TIC34673.1"/>
    </source>
</evidence>
<dbReference type="GO" id="GO:0005524">
    <property type="term" value="F:ATP binding"/>
    <property type="evidence" value="ECO:0007669"/>
    <property type="project" value="UniProtKB-KW"/>
</dbReference>
<feature type="compositionally biased region" description="Low complexity" evidence="24">
    <location>
        <begin position="345"/>
        <end position="357"/>
    </location>
</feature>
<dbReference type="Gene3D" id="3.90.25.10">
    <property type="entry name" value="UDP-galactose 4-epimerase, domain 1"/>
    <property type="match status" value="1"/>
</dbReference>
<proteinExistence type="inferred from homology"/>
<comment type="catalytic activity">
    <reaction evidence="22">
        <text>ATP + H2O = ADP + phosphate + H(+)</text>
        <dbReference type="Rhea" id="RHEA:13065"/>
        <dbReference type="ChEBI" id="CHEBI:15377"/>
        <dbReference type="ChEBI" id="CHEBI:15378"/>
        <dbReference type="ChEBI" id="CHEBI:30616"/>
        <dbReference type="ChEBI" id="CHEBI:43474"/>
        <dbReference type="ChEBI" id="CHEBI:456216"/>
        <dbReference type="EC" id="3.6.4.13"/>
    </reaction>
</comment>
<keyword evidence="10" id="KW-0813">Transport</keyword>
<evidence type="ECO:0000256" key="14">
    <source>
        <dbReference type="ARBA" id="ARBA00023002"/>
    </source>
</evidence>
<dbReference type="Pfam" id="PF00270">
    <property type="entry name" value="DEAD"/>
    <property type="match status" value="1"/>
</dbReference>
<evidence type="ECO:0000259" key="26">
    <source>
        <dbReference type="PROSITE" id="PS51194"/>
    </source>
</evidence>
<reference evidence="28 29" key="1">
    <citation type="submission" date="2019-03" db="EMBL/GenBank/DDBJ databases">
        <title>Sequencing 25 genomes of Wallemia mellicola.</title>
        <authorList>
            <person name="Gostincar C."/>
        </authorList>
    </citation>
    <scope>NUCLEOTIDE SEQUENCE [LARGE SCALE GENOMIC DNA]</scope>
    <source>
        <strain evidence="28 29">EXF-8738</strain>
    </source>
</reference>
<evidence type="ECO:0000256" key="10">
    <source>
        <dbReference type="ARBA" id="ARBA00022816"/>
    </source>
</evidence>
<dbReference type="SMART" id="SM00487">
    <property type="entry name" value="DEXDc"/>
    <property type="match status" value="1"/>
</dbReference>
<keyword evidence="17" id="KW-0539">Nucleus</keyword>
<comment type="caution">
    <text evidence="28">The sequence shown here is derived from an EMBL/GenBank/DDBJ whole genome shotgun (WGS) entry which is preliminary data.</text>
</comment>
<keyword evidence="9" id="KW-0347">Helicase</keyword>
<evidence type="ECO:0000256" key="17">
    <source>
        <dbReference type="ARBA" id="ARBA00023242"/>
    </source>
</evidence>
<comment type="function">
    <text evidence="18">ATP-binding RNA helicase involved in transcription elongation and required for the export of mRNA out of the nucleus. SUB2 also plays a role in pre-mRNA splicing and spliceosome assembly. May be involved in rDNA and telomeric silencing, and maintenance of genome integrity.</text>
</comment>
<dbReference type="GO" id="GO:0003723">
    <property type="term" value="F:RNA binding"/>
    <property type="evidence" value="ECO:0007669"/>
    <property type="project" value="UniProtKB-KW"/>
</dbReference>
<evidence type="ECO:0000256" key="12">
    <source>
        <dbReference type="ARBA" id="ARBA00022857"/>
    </source>
</evidence>
<keyword evidence="12" id="KW-0521">NADP</keyword>
<gene>
    <name evidence="28" type="ORF">E3Q10_00015</name>
</gene>
<dbReference type="GO" id="GO:0008380">
    <property type="term" value="P:RNA splicing"/>
    <property type="evidence" value="ECO:0007669"/>
    <property type="project" value="UniProtKB-KW"/>
</dbReference>
<evidence type="ECO:0000256" key="23">
    <source>
        <dbReference type="PROSITE-ProRule" id="PRU00552"/>
    </source>
</evidence>
<comment type="pathway">
    <text evidence="2">Nucleotide-sugar biosynthesis; GDP-L-fucose biosynthesis via de novo pathway; GDP-L-fucose from GDP-alpha-D-mannose: step 2/2.</text>
</comment>
<organism evidence="28 29">
    <name type="scientific">Wallemia mellicola</name>
    <dbReference type="NCBI Taxonomy" id="1708541"/>
    <lineage>
        <taxon>Eukaryota</taxon>
        <taxon>Fungi</taxon>
        <taxon>Dikarya</taxon>
        <taxon>Basidiomycota</taxon>
        <taxon>Wallemiomycotina</taxon>
        <taxon>Wallemiomycetes</taxon>
        <taxon>Wallemiales</taxon>
        <taxon>Wallemiaceae</taxon>
        <taxon>Wallemia</taxon>
    </lineage>
</organism>
<dbReference type="GO" id="GO:0051028">
    <property type="term" value="P:mRNA transport"/>
    <property type="evidence" value="ECO:0007669"/>
    <property type="project" value="UniProtKB-KW"/>
</dbReference>
<keyword evidence="13" id="KW-0694">RNA-binding</keyword>
<dbReference type="Pfam" id="PF01370">
    <property type="entry name" value="Epimerase"/>
    <property type="match status" value="1"/>
</dbReference>
<dbReference type="InterPro" id="IPR011545">
    <property type="entry name" value="DEAD/DEAH_box_helicase_dom"/>
</dbReference>
<dbReference type="AlphaFoldDB" id="A0A4V4MPG4"/>
<dbReference type="SUPFAM" id="SSF52540">
    <property type="entry name" value="P-loop containing nucleoside triphosphate hydrolases"/>
    <property type="match status" value="1"/>
</dbReference>
<dbReference type="PROSITE" id="PS51192">
    <property type="entry name" value="HELICASE_ATP_BIND_1"/>
    <property type="match status" value="1"/>
</dbReference>
<name>A0A4V4MPG4_9BASI</name>
<evidence type="ECO:0000256" key="13">
    <source>
        <dbReference type="ARBA" id="ARBA00022884"/>
    </source>
</evidence>
<evidence type="ECO:0000256" key="6">
    <source>
        <dbReference type="ARBA" id="ARBA00022728"/>
    </source>
</evidence>
<evidence type="ECO:0000256" key="3">
    <source>
        <dbReference type="ARBA" id="ARBA00005959"/>
    </source>
</evidence>
<evidence type="ECO:0000256" key="16">
    <source>
        <dbReference type="ARBA" id="ARBA00023235"/>
    </source>
</evidence>
<dbReference type="GO" id="GO:0050577">
    <property type="term" value="F:GDP-L-fucose synthase activity"/>
    <property type="evidence" value="ECO:0007669"/>
    <property type="project" value="UniProtKB-EC"/>
</dbReference>
<evidence type="ECO:0000256" key="15">
    <source>
        <dbReference type="ARBA" id="ARBA00023187"/>
    </source>
</evidence>
<keyword evidence="7" id="KW-0547">Nucleotide-binding</keyword>